<organism evidence="5 6">
    <name type="scientific">Clonostachys solani</name>
    <dbReference type="NCBI Taxonomy" id="160281"/>
    <lineage>
        <taxon>Eukaryota</taxon>
        <taxon>Fungi</taxon>
        <taxon>Dikarya</taxon>
        <taxon>Ascomycota</taxon>
        <taxon>Pezizomycotina</taxon>
        <taxon>Sordariomycetes</taxon>
        <taxon>Hypocreomycetidae</taxon>
        <taxon>Hypocreales</taxon>
        <taxon>Bionectriaceae</taxon>
        <taxon>Clonostachys</taxon>
    </lineage>
</organism>
<dbReference type="PRINTS" id="PR00080">
    <property type="entry name" value="SDRFAMILY"/>
</dbReference>
<dbReference type="PROSITE" id="PS00061">
    <property type="entry name" value="ADH_SHORT"/>
    <property type="match status" value="1"/>
</dbReference>
<protein>
    <submittedName>
        <fullName evidence="5">Uncharacterized protein</fullName>
    </submittedName>
</protein>
<comment type="similarity">
    <text evidence="1 4">Belongs to the short-chain dehydrogenases/reductases (SDR) family.</text>
</comment>
<dbReference type="PANTHER" id="PTHR24320:SF283">
    <property type="entry name" value="RETINOL DEHYDROGENASE 11"/>
    <property type="match status" value="1"/>
</dbReference>
<dbReference type="Gene3D" id="3.40.50.720">
    <property type="entry name" value="NAD(P)-binding Rossmann-like Domain"/>
    <property type="match status" value="1"/>
</dbReference>
<reference evidence="6" key="1">
    <citation type="submission" date="2019-06" db="EMBL/GenBank/DDBJ databases">
        <authorList>
            <person name="Broberg M."/>
        </authorList>
    </citation>
    <scope>NUCLEOTIDE SEQUENCE [LARGE SCALE GENOMIC DNA]</scope>
</reference>
<dbReference type="PRINTS" id="PR00081">
    <property type="entry name" value="GDHRDH"/>
</dbReference>
<accession>A0A9N9ZI69</accession>
<name>A0A9N9ZI69_9HYPO</name>
<gene>
    <name evidence="5" type="ORF">CSOL1703_00005910</name>
</gene>
<dbReference type="InterPro" id="IPR036291">
    <property type="entry name" value="NAD(P)-bd_dom_sf"/>
</dbReference>
<dbReference type="EMBL" id="CABFOC020000063">
    <property type="protein sequence ID" value="CAH0055976.1"/>
    <property type="molecule type" value="Genomic_DNA"/>
</dbReference>
<dbReference type="SUPFAM" id="SSF51735">
    <property type="entry name" value="NAD(P)-binding Rossmann-fold domains"/>
    <property type="match status" value="1"/>
</dbReference>
<dbReference type="Proteomes" id="UP000775872">
    <property type="component" value="Unassembled WGS sequence"/>
</dbReference>
<dbReference type="PANTHER" id="PTHR24320">
    <property type="entry name" value="RETINOL DEHYDROGENASE"/>
    <property type="match status" value="1"/>
</dbReference>
<dbReference type="AlphaFoldDB" id="A0A9N9ZI69"/>
<comment type="caution">
    <text evidence="5">The sequence shown here is derived from an EMBL/GenBank/DDBJ whole genome shotgun (WGS) entry which is preliminary data.</text>
</comment>
<keyword evidence="3" id="KW-0560">Oxidoreductase</keyword>
<dbReference type="OrthoDB" id="191139at2759"/>
<dbReference type="GO" id="GO:0016491">
    <property type="term" value="F:oxidoreductase activity"/>
    <property type="evidence" value="ECO:0007669"/>
    <property type="project" value="UniProtKB-KW"/>
</dbReference>
<evidence type="ECO:0000256" key="2">
    <source>
        <dbReference type="ARBA" id="ARBA00022857"/>
    </source>
</evidence>
<evidence type="ECO:0000313" key="5">
    <source>
        <dbReference type="EMBL" id="CAH0055976.1"/>
    </source>
</evidence>
<proteinExistence type="inferred from homology"/>
<dbReference type="InterPro" id="IPR002347">
    <property type="entry name" value="SDR_fam"/>
</dbReference>
<keyword evidence="2" id="KW-0521">NADP</keyword>
<dbReference type="Pfam" id="PF00106">
    <property type="entry name" value="adh_short"/>
    <property type="match status" value="1"/>
</dbReference>
<evidence type="ECO:0000256" key="4">
    <source>
        <dbReference type="RuleBase" id="RU000363"/>
    </source>
</evidence>
<keyword evidence="6" id="KW-1185">Reference proteome</keyword>
<evidence type="ECO:0000256" key="1">
    <source>
        <dbReference type="ARBA" id="ARBA00006484"/>
    </source>
</evidence>
<sequence>MRSYNDETTIEEVAADLRTQITGKTIFLTGASPKSLGAVFATAIAQYQPACFILAGRDLAKCEEAAQAIKAKDPSIRTHNVHLDLGSLGQVREAAERINSLNEKIDIIVNNAAVMACPYSKTVDGIESTFAINYLGHFVLTNLLLPDMLARGLPIRVVNISSEGCRFSPVRFEDLDFGQGKNYNRWLSYAQSKSALMLYTKALADKLGHRNLTAVSLHPGVIMDTHLGRYMADGDFHELNELDHQQGNTKYWVWPKFKTPSQGASTYVVGAFSPDLKDLNGAYLADSAVVDIKEVYCWTRDAVDADRLWALSEKLTGQQFVFE</sequence>
<dbReference type="InterPro" id="IPR020904">
    <property type="entry name" value="Sc_DH/Rdtase_CS"/>
</dbReference>
<evidence type="ECO:0000256" key="3">
    <source>
        <dbReference type="ARBA" id="ARBA00023002"/>
    </source>
</evidence>
<evidence type="ECO:0000313" key="6">
    <source>
        <dbReference type="Proteomes" id="UP000775872"/>
    </source>
</evidence>
<reference evidence="5 6" key="2">
    <citation type="submission" date="2021-10" db="EMBL/GenBank/DDBJ databases">
        <authorList>
            <person name="Piombo E."/>
        </authorList>
    </citation>
    <scope>NUCLEOTIDE SEQUENCE [LARGE SCALE GENOMIC DNA]</scope>
</reference>